<dbReference type="EC" id="3.5.2.17" evidence="5"/>
<evidence type="ECO:0000259" key="8">
    <source>
        <dbReference type="SMART" id="SM00095"/>
    </source>
</evidence>
<sequence length="114" mass="12908">MAKLTTHILDTSSGKPANGVKINLYRKEDQDSVLIKTVQTNSDGRCDEALLSGQDFIVGCYELEFAVDQYFKANRVDSPFLRDVVVRFYITEGNENYHVPLLISPYSYSTYRGS</sequence>
<dbReference type="InterPro" id="IPR036817">
    <property type="entry name" value="Transthyretin/HIU_hydrolase_sf"/>
</dbReference>
<keyword evidence="7" id="KW-0378">Hydrolase</keyword>
<dbReference type="PANTHER" id="PTHR10395:SF7">
    <property type="entry name" value="5-HYDROXYISOURATE HYDROLASE"/>
    <property type="match status" value="1"/>
</dbReference>
<evidence type="ECO:0000256" key="7">
    <source>
        <dbReference type="ARBA" id="ARBA00022801"/>
    </source>
</evidence>
<evidence type="ECO:0000256" key="1">
    <source>
        <dbReference type="ARBA" id="ARBA00001043"/>
    </source>
</evidence>
<dbReference type="SUPFAM" id="SSF49472">
    <property type="entry name" value="Transthyretin (synonym: prealbumin)"/>
    <property type="match status" value="1"/>
</dbReference>
<dbReference type="GO" id="GO:0006144">
    <property type="term" value="P:purine nucleobase metabolic process"/>
    <property type="evidence" value="ECO:0007669"/>
    <property type="project" value="UniProtKB-KW"/>
</dbReference>
<dbReference type="PROSITE" id="PS00769">
    <property type="entry name" value="TRANSTHYRETIN_2"/>
    <property type="match status" value="1"/>
</dbReference>
<dbReference type="InterPro" id="IPR023416">
    <property type="entry name" value="Transthyretin/HIU_hydrolase_d"/>
</dbReference>
<dbReference type="Pfam" id="PF00576">
    <property type="entry name" value="Transthyretin"/>
    <property type="match status" value="1"/>
</dbReference>
<comment type="catalytic activity">
    <reaction evidence="1">
        <text>5-hydroxyisourate + H2O = 5-hydroxy-2-oxo-4-ureido-2,5-dihydro-1H-imidazole-5-carboxylate + H(+)</text>
        <dbReference type="Rhea" id="RHEA:23736"/>
        <dbReference type="ChEBI" id="CHEBI:15377"/>
        <dbReference type="ChEBI" id="CHEBI:15378"/>
        <dbReference type="ChEBI" id="CHEBI:18072"/>
        <dbReference type="ChEBI" id="CHEBI:58639"/>
        <dbReference type="EC" id="3.5.2.17"/>
    </reaction>
</comment>
<comment type="function">
    <text evidence="2">Catalyzes the hydrolysis of 5-hydroxyisourate (HIU) to 2-oxo-4-hydroxy-4-carboxy-5-ureidoimidazoline (OHCU).</text>
</comment>
<dbReference type="FunFam" id="2.60.40.180:FF:000005">
    <property type="entry name" value="5-hydroxyisourate hydrolase"/>
    <property type="match status" value="1"/>
</dbReference>
<gene>
    <name evidence="9" type="ORF">METZ01_LOCUS291947</name>
</gene>
<dbReference type="GO" id="GO:0033971">
    <property type="term" value="F:hydroxyisourate hydrolase activity"/>
    <property type="evidence" value="ECO:0007669"/>
    <property type="project" value="UniProtKB-EC"/>
</dbReference>
<evidence type="ECO:0000256" key="5">
    <source>
        <dbReference type="ARBA" id="ARBA00012609"/>
    </source>
</evidence>
<evidence type="ECO:0000256" key="4">
    <source>
        <dbReference type="ARBA" id="ARBA00011881"/>
    </source>
</evidence>
<dbReference type="Gene3D" id="2.60.40.180">
    <property type="entry name" value="Transthyretin/hydroxyisourate hydrolase domain"/>
    <property type="match status" value="1"/>
</dbReference>
<evidence type="ECO:0000256" key="6">
    <source>
        <dbReference type="ARBA" id="ARBA00022631"/>
    </source>
</evidence>
<reference evidence="9" key="1">
    <citation type="submission" date="2018-05" db="EMBL/GenBank/DDBJ databases">
        <authorList>
            <person name="Lanie J.A."/>
            <person name="Ng W.-L."/>
            <person name="Kazmierczak K.M."/>
            <person name="Andrzejewski T.M."/>
            <person name="Davidsen T.M."/>
            <person name="Wayne K.J."/>
            <person name="Tettelin H."/>
            <person name="Glass J.I."/>
            <person name="Rusch D."/>
            <person name="Podicherti R."/>
            <person name="Tsui H.-C.T."/>
            <person name="Winkler M.E."/>
        </authorList>
    </citation>
    <scope>NUCLEOTIDE SEQUENCE</scope>
</reference>
<feature type="domain" description="Transthyretin/hydroxyisourate hydrolase" evidence="8">
    <location>
        <begin position="1"/>
        <end position="113"/>
    </location>
</feature>
<dbReference type="PRINTS" id="PR00189">
    <property type="entry name" value="TRNSTHYRETIN"/>
</dbReference>
<dbReference type="EMBL" id="UINC01088662">
    <property type="protein sequence ID" value="SVC39093.1"/>
    <property type="molecule type" value="Genomic_DNA"/>
</dbReference>
<evidence type="ECO:0000313" key="9">
    <source>
        <dbReference type="EMBL" id="SVC39093.1"/>
    </source>
</evidence>
<comment type="subunit">
    <text evidence="4">Homotetramer.</text>
</comment>
<proteinExistence type="inferred from homology"/>
<comment type="similarity">
    <text evidence="3">Belongs to the transthyretin family. 5-hydroxyisourate hydrolase subfamily.</text>
</comment>
<dbReference type="NCBIfam" id="TIGR02962">
    <property type="entry name" value="hdxy_isourate"/>
    <property type="match status" value="1"/>
</dbReference>
<dbReference type="AlphaFoldDB" id="A0A382LRQ0"/>
<name>A0A382LRQ0_9ZZZZ</name>
<accession>A0A382LRQ0</accession>
<keyword evidence="6" id="KW-0659">Purine metabolism</keyword>
<dbReference type="InterPro" id="IPR000895">
    <property type="entry name" value="Transthyretin/HIU_hydrolase"/>
</dbReference>
<evidence type="ECO:0000256" key="3">
    <source>
        <dbReference type="ARBA" id="ARBA00009850"/>
    </source>
</evidence>
<dbReference type="SMART" id="SM00095">
    <property type="entry name" value="TR_THY"/>
    <property type="match status" value="1"/>
</dbReference>
<dbReference type="InterPro" id="IPR023418">
    <property type="entry name" value="Thyroxine_BS"/>
</dbReference>
<organism evidence="9">
    <name type="scientific">marine metagenome</name>
    <dbReference type="NCBI Taxonomy" id="408172"/>
    <lineage>
        <taxon>unclassified sequences</taxon>
        <taxon>metagenomes</taxon>
        <taxon>ecological metagenomes</taxon>
    </lineage>
</organism>
<dbReference type="CDD" id="cd05822">
    <property type="entry name" value="TLP_HIUase"/>
    <property type="match status" value="1"/>
</dbReference>
<dbReference type="PROSITE" id="PS00768">
    <property type="entry name" value="TRANSTHYRETIN_1"/>
    <property type="match status" value="1"/>
</dbReference>
<evidence type="ECO:0000256" key="2">
    <source>
        <dbReference type="ARBA" id="ARBA00002704"/>
    </source>
</evidence>
<protein>
    <recommendedName>
        <fullName evidence="5">hydroxyisourate hydrolase</fullName>
        <ecNumber evidence="5">3.5.2.17</ecNumber>
    </recommendedName>
</protein>
<dbReference type="InterPro" id="IPR023419">
    <property type="entry name" value="Transthyretin_CS"/>
</dbReference>
<dbReference type="InterPro" id="IPR014306">
    <property type="entry name" value="Hydroxyisourate_hydrolase"/>
</dbReference>
<dbReference type="PANTHER" id="PTHR10395">
    <property type="entry name" value="URICASE AND TRANSTHYRETIN-RELATED"/>
    <property type="match status" value="1"/>
</dbReference>